<dbReference type="Proteomes" id="UP000601435">
    <property type="component" value="Unassembled WGS sequence"/>
</dbReference>
<accession>A0A812WPP5</accession>
<dbReference type="OrthoDB" id="426922at2759"/>
<proteinExistence type="predicted"/>
<evidence type="ECO:0000313" key="2">
    <source>
        <dbReference type="Proteomes" id="UP000601435"/>
    </source>
</evidence>
<protein>
    <submittedName>
        <fullName evidence="1">Uncharacterized protein</fullName>
    </submittedName>
</protein>
<reference evidence="1" key="1">
    <citation type="submission" date="2021-02" db="EMBL/GenBank/DDBJ databases">
        <authorList>
            <person name="Dougan E. K."/>
            <person name="Rhodes N."/>
            <person name="Thang M."/>
            <person name="Chan C."/>
        </authorList>
    </citation>
    <scope>NUCLEOTIDE SEQUENCE</scope>
</reference>
<dbReference type="EMBL" id="CAJNJA010034262">
    <property type="protein sequence ID" value="CAE7689999.1"/>
    <property type="molecule type" value="Genomic_DNA"/>
</dbReference>
<dbReference type="AlphaFoldDB" id="A0A812WPP5"/>
<keyword evidence="2" id="KW-1185">Reference proteome</keyword>
<feature type="non-terminal residue" evidence="1">
    <location>
        <position position="1"/>
    </location>
</feature>
<evidence type="ECO:0000313" key="1">
    <source>
        <dbReference type="EMBL" id="CAE7689999.1"/>
    </source>
</evidence>
<organism evidence="1 2">
    <name type="scientific">Symbiodinium necroappetens</name>
    <dbReference type="NCBI Taxonomy" id="1628268"/>
    <lineage>
        <taxon>Eukaryota</taxon>
        <taxon>Sar</taxon>
        <taxon>Alveolata</taxon>
        <taxon>Dinophyceae</taxon>
        <taxon>Suessiales</taxon>
        <taxon>Symbiodiniaceae</taxon>
        <taxon>Symbiodinium</taxon>
    </lineage>
</organism>
<comment type="caution">
    <text evidence="1">The sequence shown here is derived from an EMBL/GenBank/DDBJ whole genome shotgun (WGS) entry which is preliminary data.</text>
</comment>
<gene>
    <name evidence="1" type="ORF">SNEC2469_LOCUS19871</name>
</gene>
<sequence>MPEKLRVSEDVRTKLRNLQSLLQCVAYYRLPMQSEHTNIFETCWRGTAEPFAPARRLDLDEVASLGTRRKAKQLAANPCQLDPRTFIGYSRVLLQLVLPADIADKLVYISTNWHVDNYQVVKSGRPALREPGQIAEEWSDTAFTRAYSRLKNTDLGDTFTARMLLSRSSLRDVSIVAHSPVFADEAL</sequence>
<name>A0A812WPP5_9DINO</name>